<dbReference type="InterPro" id="IPR001251">
    <property type="entry name" value="CRAL-TRIO_dom"/>
</dbReference>
<dbReference type="EMBL" id="MLFT02000009">
    <property type="protein sequence ID" value="PHT38776.1"/>
    <property type="molecule type" value="Genomic_DNA"/>
</dbReference>
<dbReference type="PANTHER" id="PTHR47104">
    <property type="entry name" value="SEC14P-LIKE PHOSPHATIDYLINOSITOL TRANSFER FAMILY PROTEIN"/>
    <property type="match status" value="1"/>
</dbReference>
<dbReference type="SUPFAM" id="SSF52087">
    <property type="entry name" value="CRAL/TRIO domain"/>
    <property type="match status" value="1"/>
</dbReference>
<dbReference type="CDD" id="cd00170">
    <property type="entry name" value="SEC14"/>
    <property type="match status" value="1"/>
</dbReference>
<keyword evidence="3" id="KW-1185">Reference proteome</keyword>
<dbReference type="InterPro" id="IPR036273">
    <property type="entry name" value="CRAL/TRIO_N_dom_sf"/>
</dbReference>
<name>A0A2G2W0M0_CAPBA</name>
<proteinExistence type="predicted"/>
<dbReference type="PANTHER" id="PTHR47104:SF1">
    <property type="entry name" value="SEC14P-LIKE PHOSPHATIDYLINOSITOL TRANSFER FAMILY PROTEIN"/>
    <property type="match status" value="1"/>
</dbReference>
<dbReference type="Proteomes" id="UP000224567">
    <property type="component" value="Unassembled WGS sequence"/>
</dbReference>
<dbReference type="SMART" id="SM00516">
    <property type="entry name" value="SEC14"/>
    <property type="match status" value="1"/>
</dbReference>
<gene>
    <name evidence="2" type="ORF">CQW23_22349</name>
</gene>
<feature type="domain" description="CRAL-TRIO" evidence="1">
    <location>
        <begin position="79"/>
        <end position="227"/>
    </location>
</feature>
<dbReference type="AlphaFoldDB" id="A0A2G2W0M0"/>
<reference evidence="3" key="2">
    <citation type="journal article" date="2017" name="J. Anim. Genet.">
        <title>Multiple reference genome sequences of hot pepper reveal the massive evolution of plant disease resistance genes by retroduplication.</title>
        <authorList>
            <person name="Kim S."/>
            <person name="Park J."/>
            <person name="Yeom S.-I."/>
            <person name="Kim Y.-M."/>
            <person name="Seo E."/>
            <person name="Kim K.-T."/>
            <person name="Kim M.-S."/>
            <person name="Lee J.M."/>
            <person name="Cheong K."/>
            <person name="Shin H.-S."/>
            <person name="Kim S.-B."/>
            <person name="Han K."/>
            <person name="Lee J."/>
            <person name="Park M."/>
            <person name="Lee H.-A."/>
            <person name="Lee H.-Y."/>
            <person name="Lee Y."/>
            <person name="Oh S."/>
            <person name="Lee J.H."/>
            <person name="Choi E."/>
            <person name="Choi E."/>
            <person name="Lee S.E."/>
            <person name="Jeon J."/>
            <person name="Kim H."/>
            <person name="Choi G."/>
            <person name="Song H."/>
            <person name="Lee J."/>
            <person name="Lee S.-C."/>
            <person name="Kwon J.-K."/>
            <person name="Lee H.-Y."/>
            <person name="Koo N."/>
            <person name="Hong Y."/>
            <person name="Kim R.W."/>
            <person name="Kang W.-H."/>
            <person name="Huh J.H."/>
            <person name="Kang B.-C."/>
            <person name="Yang T.-J."/>
            <person name="Lee Y.-H."/>
            <person name="Bennetzen J.L."/>
            <person name="Choi D."/>
        </authorList>
    </citation>
    <scope>NUCLEOTIDE SEQUENCE [LARGE SCALE GENOMIC DNA]</scope>
    <source>
        <strain evidence="3">cv. PBC81</strain>
    </source>
</reference>
<dbReference type="Gene3D" id="3.40.525.10">
    <property type="entry name" value="CRAL-TRIO lipid binding domain"/>
    <property type="match status" value="1"/>
</dbReference>
<dbReference type="OrthoDB" id="75724at2759"/>
<protein>
    <recommendedName>
        <fullName evidence="1">CRAL-TRIO domain-containing protein</fullName>
    </recommendedName>
</protein>
<dbReference type="Pfam" id="PF00650">
    <property type="entry name" value="CRAL_TRIO"/>
    <property type="match status" value="1"/>
</dbReference>
<dbReference type="InterPro" id="IPR036865">
    <property type="entry name" value="CRAL-TRIO_dom_sf"/>
</dbReference>
<evidence type="ECO:0000313" key="2">
    <source>
        <dbReference type="EMBL" id="PHT38776.1"/>
    </source>
</evidence>
<dbReference type="STRING" id="33114.A0A2G2W0M0"/>
<accession>A0A2G2W0M0</accession>
<evidence type="ECO:0000259" key="1">
    <source>
        <dbReference type="PROSITE" id="PS50191"/>
    </source>
</evidence>
<organism evidence="2 3">
    <name type="scientific">Capsicum baccatum</name>
    <name type="common">Peruvian pepper</name>
    <dbReference type="NCBI Taxonomy" id="33114"/>
    <lineage>
        <taxon>Eukaryota</taxon>
        <taxon>Viridiplantae</taxon>
        <taxon>Streptophyta</taxon>
        <taxon>Embryophyta</taxon>
        <taxon>Tracheophyta</taxon>
        <taxon>Spermatophyta</taxon>
        <taxon>Magnoliopsida</taxon>
        <taxon>eudicotyledons</taxon>
        <taxon>Gunneridae</taxon>
        <taxon>Pentapetalae</taxon>
        <taxon>asterids</taxon>
        <taxon>lamiids</taxon>
        <taxon>Solanales</taxon>
        <taxon>Solanaceae</taxon>
        <taxon>Solanoideae</taxon>
        <taxon>Capsiceae</taxon>
        <taxon>Capsicum</taxon>
    </lineage>
</organism>
<dbReference type="PROSITE" id="PS50191">
    <property type="entry name" value="CRAL_TRIO"/>
    <property type="match status" value="1"/>
</dbReference>
<evidence type="ECO:0000313" key="3">
    <source>
        <dbReference type="Proteomes" id="UP000224567"/>
    </source>
</evidence>
<sequence>MEKKEQTNNNQQKDKERVQAVLQLLKKHAPLSVKQEKLCNSACIERFLKVKGENVKKAAKHLRNCLTWRDSLGIDHIMADEFSAELAEGVAYVSGHDDESRPVLIFRIKQDYQKFHSQKLFTRLLVFTLEVAIQTMAKNVEQFVILFDASFFRSASAFMNILLASLKIIADYYPGRLHKAFVIDPPSLFSYLWKGVKTFVDLAPSTMVVSSLDFEESLEFNDFTTYPRAASLRFNPSSIPSSGKIGSCSSSRFSFTVSHHFDSVKPWYLSLTDTSSAKVGPTTNTKVLGPAAISPLNARSYSFASPIDRAPRGNYNNNVGPIKKGFFPSTPLPQKTQEMADHSEIRHPRAMRPSFFQSPAMFFRKDGHVVSRADKCRESFQPFLKFYRRPYDEMTYRSKMRPPLGGLISIVSPHLRRRHMSVSQRF</sequence>
<comment type="caution">
    <text evidence="2">The sequence shown here is derived from an EMBL/GenBank/DDBJ whole genome shotgun (WGS) entry which is preliminary data.</text>
</comment>
<dbReference type="SUPFAM" id="SSF46938">
    <property type="entry name" value="CRAL/TRIO N-terminal domain"/>
    <property type="match status" value="1"/>
</dbReference>
<reference evidence="2 3" key="1">
    <citation type="journal article" date="2017" name="Genome Biol.">
        <title>New reference genome sequences of hot pepper reveal the massive evolution of plant disease-resistance genes by retroduplication.</title>
        <authorList>
            <person name="Kim S."/>
            <person name="Park J."/>
            <person name="Yeom S.I."/>
            <person name="Kim Y.M."/>
            <person name="Seo E."/>
            <person name="Kim K.T."/>
            <person name="Kim M.S."/>
            <person name="Lee J.M."/>
            <person name="Cheong K."/>
            <person name="Shin H.S."/>
            <person name="Kim S.B."/>
            <person name="Han K."/>
            <person name="Lee J."/>
            <person name="Park M."/>
            <person name="Lee H.A."/>
            <person name="Lee H.Y."/>
            <person name="Lee Y."/>
            <person name="Oh S."/>
            <person name="Lee J.H."/>
            <person name="Choi E."/>
            <person name="Choi E."/>
            <person name="Lee S.E."/>
            <person name="Jeon J."/>
            <person name="Kim H."/>
            <person name="Choi G."/>
            <person name="Song H."/>
            <person name="Lee J."/>
            <person name="Lee S.C."/>
            <person name="Kwon J.K."/>
            <person name="Lee H.Y."/>
            <person name="Koo N."/>
            <person name="Hong Y."/>
            <person name="Kim R.W."/>
            <person name="Kang W.H."/>
            <person name="Huh J.H."/>
            <person name="Kang B.C."/>
            <person name="Yang T.J."/>
            <person name="Lee Y.H."/>
            <person name="Bennetzen J.L."/>
            <person name="Choi D."/>
        </authorList>
    </citation>
    <scope>NUCLEOTIDE SEQUENCE [LARGE SCALE GENOMIC DNA]</scope>
    <source>
        <strain evidence="3">cv. PBC81</strain>
    </source>
</reference>